<accession>A0A645E2E9</accession>
<organism evidence="1">
    <name type="scientific">bioreactor metagenome</name>
    <dbReference type="NCBI Taxonomy" id="1076179"/>
    <lineage>
        <taxon>unclassified sequences</taxon>
        <taxon>metagenomes</taxon>
        <taxon>ecological metagenomes</taxon>
    </lineage>
</organism>
<reference evidence="1" key="1">
    <citation type="submission" date="2019-08" db="EMBL/GenBank/DDBJ databases">
        <authorList>
            <person name="Kucharzyk K."/>
            <person name="Murdoch R.W."/>
            <person name="Higgins S."/>
            <person name="Loffler F."/>
        </authorList>
    </citation>
    <scope>NUCLEOTIDE SEQUENCE</scope>
</reference>
<dbReference type="Gene3D" id="3.40.30.10">
    <property type="entry name" value="Glutaredoxin"/>
    <property type="match status" value="1"/>
</dbReference>
<gene>
    <name evidence="1" type="ORF">SDC9_142860</name>
</gene>
<name>A0A645E2E9_9ZZZZ</name>
<sequence>MTWPQMSDLKYWNSAVVDLYAIDAIPHTVLLDREGTIIEKNLRGNALEKKLAELMP</sequence>
<dbReference type="AlphaFoldDB" id="A0A645E2E9"/>
<dbReference type="EMBL" id="VSSQ01042166">
    <property type="protein sequence ID" value="MPM95705.1"/>
    <property type="molecule type" value="Genomic_DNA"/>
</dbReference>
<comment type="caution">
    <text evidence="1">The sequence shown here is derived from an EMBL/GenBank/DDBJ whole genome shotgun (WGS) entry which is preliminary data.</text>
</comment>
<evidence type="ECO:0000313" key="1">
    <source>
        <dbReference type="EMBL" id="MPM95705.1"/>
    </source>
</evidence>
<proteinExistence type="predicted"/>
<evidence type="ECO:0008006" key="2">
    <source>
        <dbReference type="Google" id="ProtNLM"/>
    </source>
</evidence>
<protein>
    <recommendedName>
        <fullName evidence="2">Thiol-disulfide oxidoreductase ResA</fullName>
    </recommendedName>
</protein>